<feature type="domain" description="RND related beta-barrel" evidence="2">
    <location>
        <begin position="267"/>
        <end position="338"/>
    </location>
</feature>
<dbReference type="Proteomes" id="UP000461585">
    <property type="component" value="Unassembled WGS sequence"/>
</dbReference>
<feature type="domain" description="RND related barrel-sandwich hybrid" evidence="3">
    <location>
        <begin position="79"/>
        <end position="237"/>
    </location>
</feature>
<dbReference type="Pfam" id="PF26018">
    <property type="entry name" value="BSH_RND_rel"/>
    <property type="match status" value="1"/>
</dbReference>
<gene>
    <name evidence="4" type="ORF">GXN74_09325</name>
</gene>
<dbReference type="RefSeq" id="WP_162370662.1">
    <property type="nucleotide sequence ID" value="NZ_JAAEEH010000024.1"/>
</dbReference>
<accession>A0A7X5HWH6</accession>
<evidence type="ECO:0000259" key="2">
    <source>
        <dbReference type="Pfam" id="PF26011"/>
    </source>
</evidence>
<comment type="caution">
    <text evidence="4">The sequence shown here is derived from an EMBL/GenBank/DDBJ whole genome shotgun (WGS) entry which is preliminary data.</text>
</comment>
<dbReference type="AlphaFoldDB" id="A0A7X5HWH6"/>
<dbReference type="InterPro" id="IPR058729">
    <property type="entry name" value="Beta-barrel_RND-rel"/>
</dbReference>
<keyword evidence="1" id="KW-0472">Membrane</keyword>
<evidence type="ECO:0000313" key="5">
    <source>
        <dbReference type="Proteomes" id="UP000461585"/>
    </source>
</evidence>
<proteinExistence type="predicted"/>
<reference evidence="4 5" key="1">
    <citation type="submission" date="2020-01" db="EMBL/GenBank/DDBJ databases">
        <title>Anaeroalcalibacter tamaniensis gen. nov., sp. nov., moderately halophilic strictly anaerobic fermenter bacterium from mud volcano of Taman peninsula.</title>
        <authorList>
            <person name="Frolova A."/>
            <person name="Merkel A.Y."/>
            <person name="Slobodkin A.I."/>
        </authorList>
    </citation>
    <scope>NUCLEOTIDE SEQUENCE [LARGE SCALE GENOMIC DNA]</scope>
    <source>
        <strain evidence="4 5">F-3ap</strain>
    </source>
</reference>
<evidence type="ECO:0000259" key="3">
    <source>
        <dbReference type="Pfam" id="PF26018"/>
    </source>
</evidence>
<name>A0A7X5HWH6_9FIRM</name>
<protein>
    <recommendedName>
        <fullName evidence="6">Membrane fusion protein</fullName>
    </recommendedName>
</protein>
<feature type="transmembrane region" description="Helical" evidence="1">
    <location>
        <begin position="27"/>
        <end position="46"/>
    </location>
</feature>
<evidence type="ECO:0000313" key="4">
    <source>
        <dbReference type="EMBL" id="NDL67940.1"/>
    </source>
</evidence>
<keyword evidence="1" id="KW-0812">Transmembrane</keyword>
<keyword evidence="5" id="KW-1185">Reference proteome</keyword>
<sequence>MRSKSKSNKYIQSHQLHQAKKEANNHIYLGGFVYFLIFSYLTFLGFQASQAEKSNHSLAEPGSILQEEMFTGMIIRNEVLVASQQEGALQYYVPEGEKVKKGSLVCAVDQDGQLQALLEKSVRENKSKITNSAEISDTNYQYLQAQIRNYVINSEDNPFEHLYAAVNSIDKAVQDISSMVVVADPAAFQSVLDTLKMYEERMRNNGTYYQAPKSGVVSYAVDGMEDVTRESFKPSDLVRQPTSISREERQVAQKDSVLFKIVDNGHWYVAARISQEGAAYLQDRRFVTMHFTQKNDKIIAEVDSLYQEEEYNYVIFKLDRQMNDFLMERRVPFKLIYNSYTGIKIPNAAVKEMQVFPVPRTAVFTDRASQQIEMQVTDPEAVGNVTLRQIPIKVYYRRDNSTFVAPINEGDVLRPGDTITYTDPTGASQTKLFHTLLSPEVVEGVFVLNKGFADFKRIETIYKESGYRIVDETTSYGVRIYDKIASDASAYKEFQVILE</sequence>
<organism evidence="4 5">
    <name type="scientific">Anaerotalea alkaliphila</name>
    <dbReference type="NCBI Taxonomy" id="2662126"/>
    <lineage>
        <taxon>Bacteria</taxon>
        <taxon>Bacillati</taxon>
        <taxon>Bacillota</taxon>
        <taxon>Clostridia</taxon>
        <taxon>Eubacteriales</taxon>
        <taxon>Anaerotalea</taxon>
    </lineage>
</organism>
<dbReference type="Pfam" id="PF26011">
    <property type="entry name" value="Beta-barrel_RND_rel"/>
    <property type="match status" value="1"/>
</dbReference>
<keyword evidence="1" id="KW-1133">Transmembrane helix</keyword>
<dbReference type="EMBL" id="JAAEEH010000024">
    <property type="protein sequence ID" value="NDL67940.1"/>
    <property type="molecule type" value="Genomic_DNA"/>
</dbReference>
<dbReference type="InterPro" id="IPR058709">
    <property type="entry name" value="BSH_RND-rel"/>
</dbReference>
<evidence type="ECO:0008006" key="6">
    <source>
        <dbReference type="Google" id="ProtNLM"/>
    </source>
</evidence>
<evidence type="ECO:0000256" key="1">
    <source>
        <dbReference type="SAM" id="Phobius"/>
    </source>
</evidence>